<evidence type="ECO:0000313" key="2">
    <source>
        <dbReference type="Proteomes" id="UP001279734"/>
    </source>
</evidence>
<name>A0AAD3SG31_NEPGR</name>
<keyword evidence="2" id="KW-1185">Reference proteome</keyword>
<proteinExistence type="predicted"/>
<sequence length="74" mass="8393">MEAKAMSVWLPPHSILAFRSRIETFIRPKCTLTFPASCKHLPQSYIPSYHVLPRGHTALISSDENSARCRVNEP</sequence>
<dbReference type="AlphaFoldDB" id="A0AAD3SG31"/>
<evidence type="ECO:0000313" key="1">
    <source>
        <dbReference type="EMBL" id="GMH10775.1"/>
    </source>
</evidence>
<gene>
    <name evidence="1" type="ORF">Nepgr_012616</name>
</gene>
<organism evidence="1 2">
    <name type="scientific">Nepenthes gracilis</name>
    <name type="common">Slender pitcher plant</name>
    <dbReference type="NCBI Taxonomy" id="150966"/>
    <lineage>
        <taxon>Eukaryota</taxon>
        <taxon>Viridiplantae</taxon>
        <taxon>Streptophyta</taxon>
        <taxon>Embryophyta</taxon>
        <taxon>Tracheophyta</taxon>
        <taxon>Spermatophyta</taxon>
        <taxon>Magnoliopsida</taxon>
        <taxon>eudicotyledons</taxon>
        <taxon>Gunneridae</taxon>
        <taxon>Pentapetalae</taxon>
        <taxon>Caryophyllales</taxon>
        <taxon>Nepenthaceae</taxon>
        <taxon>Nepenthes</taxon>
    </lineage>
</organism>
<dbReference type="EMBL" id="BSYO01000010">
    <property type="protein sequence ID" value="GMH10775.1"/>
    <property type="molecule type" value="Genomic_DNA"/>
</dbReference>
<dbReference type="Proteomes" id="UP001279734">
    <property type="component" value="Unassembled WGS sequence"/>
</dbReference>
<reference evidence="1" key="1">
    <citation type="submission" date="2023-05" db="EMBL/GenBank/DDBJ databases">
        <title>Nepenthes gracilis genome sequencing.</title>
        <authorList>
            <person name="Fukushima K."/>
        </authorList>
    </citation>
    <scope>NUCLEOTIDE SEQUENCE</scope>
    <source>
        <strain evidence="1">SING2019-196</strain>
    </source>
</reference>
<comment type="caution">
    <text evidence="1">The sequence shown here is derived from an EMBL/GenBank/DDBJ whole genome shotgun (WGS) entry which is preliminary data.</text>
</comment>
<protein>
    <submittedName>
        <fullName evidence="1">Uncharacterized protein</fullName>
    </submittedName>
</protein>
<accession>A0AAD3SG31</accession>